<sequence length="77" mass="7650">MTGVLTCFKSDLIGVTIPSTGAQIVSTGFKSNPTGVSTGFKSDLTAAQIVLTGVSTANKNDLTGVTIQASGQQTSAG</sequence>
<reference evidence="1 2" key="1">
    <citation type="submission" date="2015-03" db="EMBL/GenBank/DDBJ databases">
        <authorList>
            <person name="Regsiter A."/>
            <person name="william w."/>
        </authorList>
    </citation>
    <scope>NUCLEOTIDE SEQUENCE [LARGE SCALE GENOMIC DNA]</scope>
    <source>
        <strain evidence="1 2">CB1</strain>
    </source>
</reference>
<protein>
    <submittedName>
        <fullName evidence="1">Uncharacterized protein</fullName>
    </submittedName>
</protein>
<name>A0ABP1YZX2_THIA3</name>
<comment type="caution">
    <text evidence="1">The sequence shown here is derived from an EMBL/GenBank/DDBJ whole genome shotgun (WGS) entry which is preliminary data.</text>
</comment>
<organism evidence="1 2">
    <name type="scientific">Thiomonas arsenitoxydans (strain DSM 22701 / CIP 110005 / 3As)</name>
    <dbReference type="NCBI Taxonomy" id="426114"/>
    <lineage>
        <taxon>Bacteria</taxon>
        <taxon>Pseudomonadati</taxon>
        <taxon>Pseudomonadota</taxon>
        <taxon>Betaproteobacteria</taxon>
        <taxon>Burkholderiales</taxon>
        <taxon>Thiomonas</taxon>
    </lineage>
</organism>
<accession>A0ABP1YZX2</accession>
<dbReference type="Proteomes" id="UP000078599">
    <property type="component" value="Unassembled WGS sequence"/>
</dbReference>
<evidence type="ECO:0000313" key="2">
    <source>
        <dbReference type="Proteomes" id="UP000078599"/>
    </source>
</evidence>
<proteinExistence type="predicted"/>
<evidence type="ECO:0000313" key="1">
    <source>
        <dbReference type="EMBL" id="CQR26410.1"/>
    </source>
</evidence>
<keyword evidence="2" id="KW-1185">Reference proteome</keyword>
<dbReference type="EMBL" id="CTRI01000001">
    <property type="protein sequence ID" value="CQR26410.1"/>
    <property type="molecule type" value="Genomic_DNA"/>
</dbReference>
<gene>
    <name evidence="1" type="ORF">THICB1_10153</name>
</gene>